<feature type="transmembrane region" description="Helical" evidence="18">
    <location>
        <begin position="584"/>
        <end position="612"/>
    </location>
</feature>
<dbReference type="FunFam" id="2.60.40.60:FF:000031">
    <property type="entry name" value="Cadherin 3"/>
    <property type="match status" value="1"/>
</dbReference>
<comment type="subcellular location">
    <subcellularLocation>
        <location evidence="2">Cell junction</location>
        <location evidence="2">Desmosome</location>
    </subcellularLocation>
    <subcellularLocation>
        <location evidence="1 16">Cell membrane</location>
        <topology evidence="1 16">Single-pass type I membrane protein</topology>
    </subcellularLocation>
</comment>
<comment type="function">
    <text evidence="17">A component of desmosome cell-cell junctions which are required for positive regulation of cellular adhesion. Involved in the interaction of plaque proteins and intermediate filaments mediating cell-cell adhesion.</text>
</comment>
<evidence type="ECO:0000256" key="14">
    <source>
        <dbReference type="ARBA" id="ARBA00023180"/>
    </source>
</evidence>
<reference evidence="21 22" key="2">
    <citation type="submission" date="2017-04" db="EMBL/GenBank/DDBJ databases">
        <title>CpG methylation of centromeres and impact of large insertions on vertebrate speciation.</title>
        <authorList>
            <person name="Ichikawa K."/>
            <person name="Yoshimura J."/>
            <person name="Morishita S."/>
        </authorList>
    </citation>
    <scope>NUCLEOTIDE SEQUENCE</scope>
    <source>
        <strain evidence="21 22">HSOK</strain>
    </source>
</reference>
<keyword evidence="7 19" id="KW-0732">Signal</keyword>
<evidence type="ECO:0000259" key="20">
    <source>
        <dbReference type="PROSITE" id="PS50268"/>
    </source>
</evidence>
<dbReference type="Pfam" id="PF01049">
    <property type="entry name" value="CADH_Y-type_LIR"/>
    <property type="match status" value="1"/>
</dbReference>
<evidence type="ECO:0000256" key="12">
    <source>
        <dbReference type="ARBA" id="ARBA00022989"/>
    </source>
</evidence>
<evidence type="ECO:0000256" key="17">
    <source>
        <dbReference type="RuleBase" id="RU004358"/>
    </source>
</evidence>
<keyword evidence="6" id="KW-0479">Metal-binding</keyword>
<dbReference type="PANTHER" id="PTHR24025:SF1">
    <property type="entry name" value="DESMOGLEIN-2"/>
    <property type="match status" value="1"/>
</dbReference>
<organism evidence="21 22">
    <name type="scientific">Oryzias latipes</name>
    <name type="common">Japanese rice fish</name>
    <name type="synonym">Japanese killifish</name>
    <dbReference type="NCBI Taxonomy" id="8090"/>
    <lineage>
        <taxon>Eukaryota</taxon>
        <taxon>Metazoa</taxon>
        <taxon>Chordata</taxon>
        <taxon>Craniata</taxon>
        <taxon>Vertebrata</taxon>
        <taxon>Euteleostomi</taxon>
        <taxon>Actinopterygii</taxon>
        <taxon>Neopterygii</taxon>
        <taxon>Teleostei</taxon>
        <taxon>Neoteleostei</taxon>
        <taxon>Acanthomorphata</taxon>
        <taxon>Ovalentaria</taxon>
        <taxon>Atherinomorphae</taxon>
        <taxon>Beloniformes</taxon>
        <taxon>Adrianichthyidae</taxon>
        <taxon>Oryziinae</taxon>
        <taxon>Oryzias</taxon>
    </lineage>
</organism>
<feature type="domain" description="Cadherin" evidence="20">
    <location>
        <begin position="140"/>
        <end position="242"/>
    </location>
</feature>
<keyword evidence="14" id="KW-0325">Glycoprotein</keyword>
<dbReference type="PROSITE" id="PS00232">
    <property type="entry name" value="CADHERIN_1"/>
    <property type="match status" value="2"/>
</dbReference>
<dbReference type="InterPro" id="IPR015919">
    <property type="entry name" value="Cadherin-like_sf"/>
</dbReference>
<feature type="domain" description="Cadherin" evidence="20">
    <location>
        <begin position="243"/>
        <end position="365"/>
    </location>
</feature>
<evidence type="ECO:0000256" key="11">
    <source>
        <dbReference type="ARBA" id="ARBA00022949"/>
    </source>
</evidence>
<dbReference type="AlphaFoldDB" id="A0A3P9HQP0"/>
<dbReference type="GO" id="GO:0005509">
    <property type="term" value="F:calcium ion binding"/>
    <property type="evidence" value="ECO:0007669"/>
    <property type="project" value="UniProtKB-UniRule"/>
</dbReference>
<reference evidence="21" key="4">
    <citation type="submission" date="2025-09" db="UniProtKB">
        <authorList>
            <consortium name="Ensembl"/>
        </authorList>
    </citation>
    <scope>IDENTIFICATION</scope>
    <source>
        <strain evidence="21">HSOK</strain>
    </source>
</reference>
<feature type="domain" description="Cadherin" evidence="20">
    <location>
        <begin position="33"/>
        <end position="132"/>
    </location>
</feature>
<dbReference type="Gene3D" id="2.60.40.60">
    <property type="entry name" value="Cadherins"/>
    <property type="match status" value="5"/>
</dbReference>
<evidence type="ECO:0000256" key="2">
    <source>
        <dbReference type="ARBA" id="ARBA00004568"/>
    </source>
</evidence>
<dbReference type="PRINTS" id="PR00205">
    <property type="entry name" value="CADHERIN"/>
</dbReference>
<evidence type="ECO:0000256" key="10">
    <source>
        <dbReference type="ARBA" id="ARBA00022889"/>
    </source>
</evidence>
<evidence type="ECO:0000256" key="5">
    <source>
        <dbReference type="ARBA" id="ARBA00022692"/>
    </source>
</evidence>
<proteinExistence type="predicted"/>
<dbReference type="GO" id="GO:0045216">
    <property type="term" value="P:cell-cell junction organization"/>
    <property type="evidence" value="ECO:0007669"/>
    <property type="project" value="UniProtKB-ARBA"/>
</dbReference>
<dbReference type="InterPro" id="IPR020894">
    <property type="entry name" value="Cadherin_CS"/>
</dbReference>
<dbReference type="FunFam" id="2.60.40.60:FF:000011">
    <property type="entry name" value="Cadherin 1"/>
    <property type="match status" value="1"/>
</dbReference>
<dbReference type="SUPFAM" id="SSF49313">
    <property type="entry name" value="Cadherin-like"/>
    <property type="match status" value="5"/>
</dbReference>
<dbReference type="Proteomes" id="UP000265200">
    <property type="component" value="Chromosome 17"/>
</dbReference>
<reference evidence="21" key="3">
    <citation type="submission" date="2025-08" db="UniProtKB">
        <authorList>
            <consortium name="Ensembl"/>
        </authorList>
    </citation>
    <scope>IDENTIFICATION</scope>
    <source>
        <strain evidence="21">HSOK</strain>
    </source>
</reference>
<dbReference type="InterPro" id="IPR002126">
    <property type="entry name" value="Cadherin-like_dom"/>
</dbReference>
<keyword evidence="4" id="KW-0165">Cleavage on pair of basic residues</keyword>
<dbReference type="FunFam" id="2.60.40.60:FF:000083">
    <property type="entry name" value="Desmoglein 1"/>
    <property type="match status" value="1"/>
</dbReference>
<dbReference type="GO" id="GO:0030057">
    <property type="term" value="C:desmosome"/>
    <property type="evidence" value="ECO:0007669"/>
    <property type="project" value="UniProtKB-SubCell"/>
</dbReference>
<dbReference type="InterPro" id="IPR050971">
    <property type="entry name" value="Cadherin-domain_protein"/>
</dbReference>
<dbReference type="GO" id="GO:0055113">
    <property type="term" value="P:epiboly involved in gastrulation with mouth forming second"/>
    <property type="evidence" value="ECO:0007669"/>
    <property type="project" value="UniProtKB-ARBA"/>
</dbReference>
<dbReference type="FunFam" id="2.60.40.60:FF:000068">
    <property type="entry name" value="Desmoglein 1"/>
    <property type="match status" value="1"/>
</dbReference>
<keyword evidence="13 18" id="KW-0472">Membrane</keyword>
<reference key="1">
    <citation type="journal article" date="2007" name="Nature">
        <title>The medaka draft genome and insights into vertebrate genome evolution.</title>
        <authorList>
            <person name="Kasahara M."/>
            <person name="Naruse K."/>
            <person name="Sasaki S."/>
            <person name="Nakatani Y."/>
            <person name="Qu W."/>
            <person name="Ahsan B."/>
            <person name="Yamada T."/>
            <person name="Nagayasu Y."/>
            <person name="Doi K."/>
            <person name="Kasai Y."/>
            <person name="Jindo T."/>
            <person name="Kobayashi D."/>
            <person name="Shimada A."/>
            <person name="Toyoda A."/>
            <person name="Kuroki Y."/>
            <person name="Fujiyama A."/>
            <person name="Sasaki T."/>
            <person name="Shimizu A."/>
            <person name="Asakawa S."/>
            <person name="Shimizu N."/>
            <person name="Hashimoto S."/>
            <person name="Yang J."/>
            <person name="Lee Y."/>
            <person name="Matsushima K."/>
            <person name="Sugano S."/>
            <person name="Sakaizumi M."/>
            <person name="Narita T."/>
            <person name="Ohishi K."/>
            <person name="Haga S."/>
            <person name="Ohta F."/>
            <person name="Nomoto H."/>
            <person name="Nogata K."/>
            <person name="Morishita T."/>
            <person name="Endo T."/>
            <person name="Shin-I T."/>
            <person name="Takeda H."/>
            <person name="Morishita S."/>
            <person name="Kohara Y."/>
        </authorList>
    </citation>
    <scope>NUCLEOTIDE SEQUENCE [LARGE SCALE GENOMIC DNA]</scope>
    <source>
        <strain>Hd-rR</strain>
    </source>
</reference>
<keyword evidence="8" id="KW-0677">Repeat</keyword>
<dbReference type="InterPro" id="IPR009122">
    <property type="entry name" value="Desmosomal_cadherin"/>
</dbReference>
<dbReference type="Ensembl" id="ENSORLT00015016592.1">
    <property type="protein sequence ID" value="ENSORLP00015010042.1"/>
    <property type="gene ID" value="ENSORLG00015010860.1"/>
</dbReference>
<dbReference type="PANTHER" id="PTHR24025">
    <property type="entry name" value="DESMOGLEIN FAMILY MEMBER"/>
    <property type="match status" value="1"/>
</dbReference>
<name>A0A3P9HQP0_ORYLA</name>
<evidence type="ECO:0000256" key="8">
    <source>
        <dbReference type="ARBA" id="ARBA00022737"/>
    </source>
</evidence>
<dbReference type="Gene3D" id="4.10.900.10">
    <property type="entry name" value="TCF3-CBD (Catenin binding domain)"/>
    <property type="match status" value="1"/>
</dbReference>
<dbReference type="PROSITE" id="PS50268">
    <property type="entry name" value="CADHERIN_2"/>
    <property type="match status" value="4"/>
</dbReference>
<accession>A0A3P9HQP0</accession>
<keyword evidence="5 16" id="KW-0812">Transmembrane</keyword>
<evidence type="ECO:0000256" key="16">
    <source>
        <dbReference type="RuleBase" id="RU003318"/>
    </source>
</evidence>
<sequence length="1079" mass="117294">MSLLLKSSLLALLALLLTLVPVGAHWIVAPRRIVENQDYTTYDYIAIIRSDKENYTTIKYSLRGQGYDEPPYGVFSVEEKTGYVKIHQILDREKFSNYTLKGVAKYLDGSRAEDDLDLLIKVNDENDCPPVIAMQQVGYVRESSAAGTVVMKVKATDDDEPKQPASAIYYRIDQSSNAAGMFYIDSSSGEIFVQQNKLDREKQDTYKLTIIASDLNGSPRGNSGTGVIEIKLLDINDNIPTLEKESYEGSITENTVGMEIMRIKAVDMDLVNTDNWLAAFEIVSGNEGGYVSITTDAVTNEGVITVVKAMDYEELKALNLAVRVSNKAEYNFGASSSAGSSSSSSSSKTYPVTINVQNVKEGPRFQPSVKVVTVSEEAGSSMNQVIATYTAIDSDTLQTATNVRYAKFSDKDNWISIDEKTAEIRLNKAPDRESLFLINGTYYAKILCITNDAPSQTATGTIAIQVEDFNDHCPQLTSTSQTLCYNDNAIFVTAEDKDEFPNSAPFEFTVISESKDQEWTVEPLNGTSVILRDQAHLWPGIYKVAVQVKDQQGKSCDDLQTIDLTVCTCLQGSRTCEARSSKSVVFGAAGVLLMLLGLLLLLLLPLLMLFCLCGSAAMDFKAIPFETKEHLMQYSTEGQGEDKGIPYVQVPVETGDIQLNAKDINTFGGQGYLQGGGSALGGGLNMSTLSAENRRLYSQYGQSFVHDQTDFMSSGMTGQEMGFSSYRGGAFDGIALSDRFLEEYYVTKFNDASQEFQVKDQSLIYDYEGQGSLAGSVGCCSLLEKENDLSFLDDLGPKFKTLAEICQGSTLVTESVDAGVSIPPIRSASPVRPPASSHEHIHTHTEMVRDHVDSFRTSNVTSGSSTMAQEERFTERVQSSAPKVQVQENIVIPNQTLYIQQPALYYTATPMYVVESNPQMVLVSGGTQQAMGQMSQVGFSQGMMQVGSIQGSQGVVLVDGQLGAGGATRQVAQGGSQEAVSRSQTTSMSQQVLMAENGSSRGGLGTQAVQGLVQTGRGSAEAGFQFRSAGMQEKTFSIGSRGSAGSNEDFALTAMPKVQGRQRVVTQHKKISVTERNID</sequence>
<evidence type="ECO:0000256" key="19">
    <source>
        <dbReference type="SAM" id="SignalP"/>
    </source>
</evidence>
<keyword evidence="12 18" id="KW-1133">Transmembrane helix</keyword>
<evidence type="ECO:0000256" key="13">
    <source>
        <dbReference type="ARBA" id="ARBA00023136"/>
    </source>
</evidence>
<dbReference type="GO" id="GO:0007156">
    <property type="term" value="P:homophilic cell adhesion via plasma membrane adhesion molecules"/>
    <property type="evidence" value="ECO:0007669"/>
    <property type="project" value="InterPro"/>
</dbReference>
<dbReference type="GO" id="GO:0005886">
    <property type="term" value="C:plasma membrane"/>
    <property type="evidence" value="ECO:0007669"/>
    <property type="project" value="UniProtKB-SubCell"/>
</dbReference>
<evidence type="ECO:0000256" key="4">
    <source>
        <dbReference type="ARBA" id="ARBA00022685"/>
    </source>
</evidence>
<dbReference type="PRINTS" id="PR01818">
    <property type="entry name" value="DESMOCADHERN"/>
</dbReference>
<dbReference type="FunFam" id="4.10.900.10:FF:000003">
    <property type="entry name" value="Desmoglein 1"/>
    <property type="match status" value="1"/>
</dbReference>
<evidence type="ECO:0000256" key="6">
    <source>
        <dbReference type="ARBA" id="ARBA00022723"/>
    </source>
</evidence>
<evidence type="ECO:0000256" key="7">
    <source>
        <dbReference type="ARBA" id="ARBA00022729"/>
    </source>
</evidence>
<dbReference type="SMART" id="SM00112">
    <property type="entry name" value="CA"/>
    <property type="match status" value="4"/>
</dbReference>
<evidence type="ECO:0000313" key="22">
    <source>
        <dbReference type="Proteomes" id="UP000265200"/>
    </source>
</evidence>
<evidence type="ECO:0000256" key="3">
    <source>
        <dbReference type="ARBA" id="ARBA00022475"/>
    </source>
</evidence>
<keyword evidence="3" id="KW-1003">Cell membrane</keyword>
<feature type="domain" description="Cadherin" evidence="20">
    <location>
        <begin position="366"/>
        <end position="476"/>
    </location>
</feature>
<dbReference type="Pfam" id="PF00028">
    <property type="entry name" value="Cadherin"/>
    <property type="match status" value="3"/>
</dbReference>
<feature type="chain" id="PRO_5018214027" evidence="19">
    <location>
        <begin position="25"/>
        <end position="1079"/>
    </location>
</feature>
<keyword evidence="10 16" id="KW-0130">Cell adhesion</keyword>
<evidence type="ECO:0000256" key="1">
    <source>
        <dbReference type="ARBA" id="ARBA00004251"/>
    </source>
</evidence>
<feature type="signal peptide" evidence="19">
    <location>
        <begin position="1"/>
        <end position="24"/>
    </location>
</feature>
<dbReference type="InterPro" id="IPR027397">
    <property type="entry name" value="Catenin-bd_sf"/>
</dbReference>
<evidence type="ECO:0000313" key="21">
    <source>
        <dbReference type="Ensembl" id="ENSORLP00015010042.1"/>
    </source>
</evidence>
<evidence type="ECO:0000256" key="9">
    <source>
        <dbReference type="ARBA" id="ARBA00022837"/>
    </source>
</evidence>
<dbReference type="FunFam" id="2.60.40.60:FF:000074">
    <property type="entry name" value="Desmoglein 4"/>
    <property type="match status" value="1"/>
</dbReference>
<evidence type="ECO:0000256" key="15">
    <source>
        <dbReference type="PROSITE-ProRule" id="PRU00043"/>
    </source>
</evidence>
<dbReference type="InterPro" id="IPR000233">
    <property type="entry name" value="Cadherin_Y-type_LIR"/>
</dbReference>
<dbReference type="CDD" id="cd11304">
    <property type="entry name" value="Cadherin_repeat"/>
    <property type="match status" value="4"/>
</dbReference>
<keyword evidence="9 15" id="KW-0106">Calcium</keyword>
<evidence type="ECO:0000256" key="18">
    <source>
        <dbReference type="SAM" id="Phobius"/>
    </source>
</evidence>
<keyword evidence="11" id="KW-0965">Cell junction</keyword>
<protein>
    <submittedName>
        <fullName evidence="21">Desmoglein-2</fullName>
    </submittedName>
</protein>